<reference evidence="1 2" key="1">
    <citation type="submission" date="2024-02" db="EMBL/GenBank/DDBJ databases">
        <title>STSV induces naive adaptation in Sulfolobus.</title>
        <authorList>
            <person name="Xiang X."/>
            <person name="Song M."/>
        </authorList>
    </citation>
    <scope>NUCLEOTIDE SEQUENCE [LARGE SCALE GENOMIC DNA]</scope>
    <source>
        <strain evidence="1 2">RT2</strain>
    </source>
</reference>
<keyword evidence="2" id="KW-1185">Reference proteome</keyword>
<protein>
    <submittedName>
        <fullName evidence="1">Uncharacterized protein</fullName>
    </submittedName>
</protein>
<gene>
    <name evidence="1" type="ORF">V6M85_07440</name>
</gene>
<dbReference type="Proteomes" id="UP001432202">
    <property type="component" value="Chromosome"/>
</dbReference>
<dbReference type="AlphaFoldDB" id="A0AAX4KWQ8"/>
<name>A0AAX4KWQ8_9CREN</name>
<evidence type="ECO:0000313" key="1">
    <source>
        <dbReference type="EMBL" id="WWQ59339.1"/>
    </source>
</evidence>
<evidence type="ECO:0000313" key="2">
    <source>
        <dbReference type="Proteomes" id="UP001432202"/>
    </source>
</evidence>
<dbReference type="EMBL" id="CP146016">
    <property type="protein sequence ID" value="WWQ59339.1"/>
    <property type="molecule type" value="Genomic_DNA"/>
</dbReference>
<organism evidence="1 2">
    <name type="scientific">Sulfolobus tengchongensis</name>
    <dbReference type="NCBI Taxonomy" id="207809"/>
    <lineage>
        <taxon>Archaea</taxon>
        <taxon>Thermoproteota</taxon>
        <taxon>Thermoprotei</taxon>
        <taxon>Sulfolobales</taxon>
        <taxon>Sulfolobaceae</taxon>
        <taxon>Sulfolobus</taxon>
    </lineage>
</organism>
<accession>A0AAX4KWQ8</accession>
<dbReference type="RefSeq" id="WP_338598423.1">
    <property type="nucleotide sequence ID" value="NZ_CP146016.1"/>
</dbReference>
<proteinExistence type="predicted"/>
<dbReference type="GeneID" id="89336590"/>
<sequence length="253" mass="29102">MKIPFGQSKSIEERLLKEIKGESENKSISQLGNILFPDYILAFDLTKSSKNCLENKQEKEVTKNEQDIFMNTSLIEQWKDKYNFYMIEIAVGIESVNDELKGVEEIHINLEFNNNNEIQIIDSFPTTQWESRNYNADINVGLDLNNLKFIPFLDAGIKFTYKWEPKIGAIIANAVGRSIIYTFRALNNEYLDGVRKIFIIFLAPKDLKETSLICNNLKIVYTKKIPIPNTSMTEDSCKDRPGIKIDVKLSSNK</sequence>